<dbReference type="RefSeq" id="WP_211631093.1">
    <property type="nucleotide sequence ID" value="NZ_CP073100.1"/>
</dbReference>
<dbReference type="GO" id="GO:0008237">
    <property type="term" value="F:metallopeptidase activity"/>
    <property type="evidence" value="ECO:0007669"/>
    <property type="project" value="InterPro"/>
</dbReference>
<dbReference type="Pfam" id="PF07691">
    <property type="entry name" value="PA14"/>
    <property type="match status" value="3"/>
</dbReference>
<dbReference type="PROSITE" id="PS51820">
    <property type="entry name" value="PA14"/>
    <property type="match status" value="3"/>
</dbReference>
<dbReference type="Gene3D" id="2.60.40.60">
    <property type="entry name" value="Cadherins"/>
    <property type="match status" value="3"/>
</dbReference>
<keyword evidence="5" id="KW-1185">Reference proteome</keyword>
<dbReference type="PROSITE" id="PS50268">
    <property type="entry name" value="CADHERIN_2"/>
    <property type="match status" value="2"/>
</dbReference>
<dbReference type="InterPro" id="IPR037524">
    <property type="entry name" value="PA14/GLEYA"/>
</dbReference>
<name>A0A975IZ97_9BACT</name>
<evidence type="ECO:0000313" key="5">
    <source>
        <dbReference type="Proteomes" id="UP000676169"/>
    </source>
</evidence>
<dbReference type="SUPFAM" id="SSF56988">
    <property type="entry name" value="Anthrax protective antigen"/>
    <property type="match status" value="3"/>
</dbReference>
<dbReference type="InterPro" id="IPR002126">
    <property type="entry name" value="Cadherin-like_dom"/>
</dbReference>
<organism evidence="4 5">
    <name type="scientific">Luteolibacter ambystomatis</name>
    <dbReference type="NCBI Taxonomy" id="2824561"/>
    <lineage>
        <taxon>Bacteria</taxon>
        <taxon>Pseudomonadati</taxon>
        <taxon>Verrucomicrobiota</taxon>
        <taxon>Verrucomicrobiia</taxon>
        <taxon>Verrucomicrobiales</taxon>
        <taxon>Verrucomicrobiaceae</taxon>
        <taxon>Luteolibacter</taxon>
    </lineage>
</organism>
<reference evidence="4" key="1">
    <citation type="submission" date="2021-04" db="EMBL/GenBank/DDBJ databases">
        <title>Luteolibacter sp. 32A isolated from the skin of an Anderson's salamander (Ambystoma andersonii).</title>
        <authorList>
            <person name="Spergser J."/>
            <person name="Busse H.-J."/>
        </authorList>
    </citation>
    <scope>NUCLEOTIDE SEQUENCE</scope>
    <source>
        <strain evidence="4">32A</strain>
    </source>
</reference>
<evidence type="ECO:0000259" key="3">
    <source>
        <dbReference type="PROSITE" id="PS51820"/>
    </source>
</evidence>
<dbReference type="Pfam" id="PF13582">
    <property type="entry name" value="Reprolysin_3"/>
    <property type="match status" value="1"/>
</dbReference>
<dbReference type="InterPro" id="IPR013320">
    <property type="entry name" value="ConA-like_dom_sf"/>
</dbReference>
<feature type="domain" description="PA14" evidence="3">
    <location>
        <begin position="621"/>
        <end position="777"/>
    </location>
</feature>
<feature type="domain" description="Cadherin" evidence="2">
    <location>
        <begin position="790"/>
        <end position="880"/>
    </location>
</feature>
<dbReference type="InterPro" id="IPR052387">
    <property type="entry name" value="Fibrocystin"/>
</dbReference>
<feature type="domain" description="PA14" evidence="3">
    <location>
        <begin position="1135"/>
        <end position="1291"/>
    </location>
</feature>
<evidence type="ECO:0000313" key="4">
    <source>
        <dbReference type="EMBL" id="QUE50954.1"/>
    </source>
</evidence>
<accession>A0A975IZ97</accession>
<dbReference type="PANTHER" id="PTHR46769:SF2">
    <property type="entry name" value="FIBROCYSTIN-L ISOFORM 2 PRECURSOR-RELATED"/>
    <property type="match status" value="1"/>
</dbReference>
<dbReference type="InterPro" id="IPR015919">
    <property type="entry name" value="Cadherin-like_sf"/>
</dbReference>
<dbReference type="GO" id="GO:0005509">
    <property type="term" value="F:calcium ion binding"/>
    <property type="evidence" value="ECO:0007669"/>
    <property type="project" value="InterPro"/>
</dbReference>
<evidence type="ECO:0000256" key="1">
    <source>
        <dbReference type="ARBA" id="ARBA00022729"/>
    </source>
</evidence>
<dbReference type="SUPFAM" id="SSF49899">
    <property type="entry name" value="Concanavalin A-like lectins/glucanases"/>
    <property type="match status" value="1"/>
</dbReference>
<dbReference type="Gene3D" id="2.60.120.380">
    <property type="match status" value="1"/>
</dbReference>
<dbReference type="Gene3D" id="2.60.120.200">
    <property type="match status" value="2"/>
</dbReference>
<dbReference type="SUPFAM" id="SSF49313">
    <property type="entry name" value="Cadherin-like"/>
    <property type="match status" value="2"/>
</dbReference>
<dbReference type="SUPFAM" id="SSF55486">
    <property type="entry name" value="Metalloproteases ('zincins'), catalytic domain"/>
    <property type="match status" value="1"/>
</dbReference>
<keyword evidence="1" id="KW-0732">Signal</keyword>
<feature type="domain" description="Cadherin" evidence="2">
    <location>
        <begin position="1045"/>
        <end position="1135"/>
    </location>
</feature>
<dbReference type="Gene3D" id="2.60.120.1560">
    <property type="match status" value="3"/>
</dbReference>
<dbReference type="SMART" id="SM00112">
    <property type="entry name" value="CA"/>
    <property type="match status" value="2"/>
</dbReference>
<dbReference type="InterPro" id="IPR024079">
    <property type="entry name" value="MetalloPept_cat_dom_sf"/>
</dbReference>
<dbReference type="InterPro" id="IPR011658">
    <property type="entry name" value="PA14_dom"/>
</dbReference>
<dbReference type="GO" id="GO:0016020">
    <property type="term" value="C:membrane"/>
    <property type="evidence" value="ECO:0007669"/>
    <property type="project" value="InterPro"/>
</dbReference>
<dbReference type="Gene3D" id="3.40.390.10">
    <property type="entry name" value="Collagenase (Catalytic Domain)"/>
    <property type="match status" value="1"/>
</dbReference>
<sequence length="1666" mass="172039">MKNPYRTLAFAGACVGGAAVVALWPQAVRLWHSEPAVPLADAGSIHPAASTKAMAPTSQAAKPVATEPVKLTDVEGRDLFARLGELEKGGHLSLPLPGGATLGGRIGHVLHHPNGAVTVGGALDDGSGNFELAREFSGPRGFILQRGRRTSYEYANDPSGNLTVTQGSSERILCDTMPKPVDQPPADPKESAEGEAIAIYNGGETVGMIGDPVPILHSRPQAAATIYLDLDGQVVENSGWSSGRIVAKAHNMTTATMTDMWQRVAEDYAPFDVNVTTDLQAYLKAPQGKRVRCVVAQNGPASDSAGGVAFVGSFTSSGDVVCWGYYTGKAGAEVCSHEVGHTLGLGHDGTSTEGYYGGYGSGETGWAPIMGVGYYKELTQWSKGDYPDANNTQDDLAIIAGKAPIRADDHLPLANAQDASPLTLDSSGNVSASGVIQSRDDVDAFVFTTGGGAVTLNFNRFPTSPNLDISAKLYDSSGTLAASSNPYGDLDASISATLAAGTYTVTVDGVGQDTWTTSGYDDYDSLGQYTITGTVAAPGWRFRIPVSALAGASVGTVAPGTGSAYSITGGNTGSAFAINSATGKLTVATASALASQKVFTLSVACTIGGSATTLTVPVSVAQDRGLKRELYTGITGTNVTDLTSNAAYPNSPSSTSVVEIFEAPTNAADNFGERVSGYLVAPGTGSYQFWIASDDSSELWLSTDANPANKVKIAYVNGYTPARTWTTYASQASASISLTAGQRYYIEALHKEGGGGDNLAVAWQGPGISQSVIGSEALEYPGARPNRAPVLTNSTFRISEGATTGTTIGTLLASDPEAGSVLSYTITAGNTGSAFALNSSTGVLTVNGTLGFASLPTYALTVQATDAGGLTSTAEIIIEVRPLGIKRQVWTGVAGSTVADLTALGTYPNSPNSTSYIDIFETPVNSADSYGQRLSGYLRAPDSGSYTFWIAADDASELWLSTDINPANKVKIAFTTAWTNSREWSKYASQKSASVTLEGGKFYYIEALHKEGAGGDNLAVSWSGPDFGQVMLGVPHVTQQTYNHGAPVLNDLTVNTSDLNTTVATLEAKDWSDPGTSLAYTITSGNSAGYFAIDSSGALTTTVRPVPAGTYVLTVNVADNGPTSLSDTANVTVNVYRSTLKRELWAGLSGGNITDLTGAAAYAGSPNAIDYLGAAEYSNIGDNYGARTSGWFTAPSTGSYYFYVASDDASELWLSTNGDPANKVKIASVSGYTGVKQWTAQASQKSASIALTSGTSYYLEVLHKEGGGGDHVAIGWQPTSGGSITDLPAANLGVYPPAGTAANDLTGADIGSVGAAGSSSYNNGVYAVSGSGADVWGTADAFRFTRKAITGDCDIRARVTSQTNTDPWAKAGVMIRETLAADSKHADVVATPGNGFAFQYRTTAGGTSTHVAGPALNANLNNWVRLVRAGNLFTAYSSADGASWTTIGSTTITMGSPVYVGLMACSHVSATLSAATFDKVSVVAVPSPWLSSDIGSVAIAGGAVHGSGVFTLNASGADIWSANDAFRYTYQSGTGDCEVTARVTGVANSDGWAKAGVMIRETLAANSANATMLVTPSNGALFQYRSATSAWSSSVQNTGVAAPLWVRVNRTGNTFTAYRSSDGTTWTTVGSTTITMGTNVYIGLAETSHNYGVLGQAQVDNVTVTP</sequence>
<proteinExistence type="predicted"/>
<dbReference type="KEGG" id="lamb:KBB96_19100"/>
<dbReference type="SMART" id="SM00758">
    <property type="entry name" value="PA14"/>
    <property type="match status" value="3"/>
</dbReference>
<dbReference type="GO" id="GO:0007156">
    <property type="term" value="P:homophilic cell adhesion via plasma membrane adhesion molecules"/>
    <property type="evidence" value="ECO:0007669"/>
    <property type="project" value="InterPro"/>
</dbReference>
<feature type="domain" description="PA14" evidence="3">
    <location>
        <begin position="880"/>
        <end position="1036"/>
    </location>
</feature>
<dbReference type="Proteomes" id="UP000676169">
    <property type="component" value="Chromosome"/>
</dbReference>
<evidence type="ECO:0000259" key="2">
    <source>
        <dbReference type="PROSITE" id="PS50268"/>
    </source>
</evidence>
<dbReference type="EMBL" id="CP073100">
    <property type="protein sequence ID" value="QUE50954.1"/>
    <property type="molecule type" value="Genomic_DNA"/>
</dbReference>
<dbReference type="Pfam" id="PF00028">
    <property type="entry name" value="Cadherin"/>
    <property type="match status" value="2"/>
</dbReference>
<protein>
    <submittedName>
        <fullName evidence="4">Cadherin domain-containing protein</fullName>
    </submittedName>
</protein>
<dbReference type="PANTHER" id="PTHR46769">
    <property type="entry name" value="POLYCYSTIC KIDNEY AND HEPATIC DISEASE 1 (AUTOSOMAL RECESSIVE)-LIKE 1"/>
    <property type="match status" value="1"/>
</dbReference>
<dbReference type="CDD" id="cd11304">
    <property type="entry name" value="Cadherin_repeat"/>
    <property type="match status" value="3"/>
</dbReference>
<gene>
    <name evidence="4" type="ORF">KBB96_19100</name>
</gene>